<evidence type="ECO:0000313" key="3">
    <source>
        <dbReference type="EMBL" id="SEU25653.1"/>
    </source>
</evidence>
<accession>A0A511T7I9</accession>
<evidence type="ECO:0000256" key="1">
    <source>
        <dbReference type="SAM" id="SignalP"/>
    </source>
</evidence>
<evidence type="ECO:0000313" key="2">
    <source>
        <dbReference type="EMBL" id="GEN09957.1"/>
    </source>
</evidence>
<evidence type="ECO:0000313" key="4">
    <source>
        <dbReference type="Proteomes" id="UP000183760"/>
    </source>
</evidence>
<dbReference type="Proteomes" id="UP000183760">
    <property type="component" value="Unassembled WGS sequence"/>
</dbReference>
<dbReference type="OrthoDB" id="5383104at2"/>
<evidence type="ECO:0000313" key="5">
    <source>
        <dbReference type="Proteomes" id="UP000321514"/>
    </source>
</evidence>
<sequence length="132" mass="13327">MKNHLALLAALVVSGLVACGGTGVEEPAETLGTETSALVTCATTCATGPLSCQGNTCSASDGAYVECDGLYQYCPLPPGPAPECLLLANHCGNIAGKACSPNGRTRDCCQGEQLTGDCFCSFGIWACTAFAP</sequence>
<dbReference type="Proteomes" id="UP000321514">
    <property type="component" value="Unassembled WGS sequence"/>
</dbReference>
<dbReference type="EMBL" id="BJXR01000036">
    <property type="protein sequence ID" value="GEN09957.1"/>
    <property type="molecule type" value="Genomic_DNA"/>
</dbReference>
<feature type="chain" id="PRO_5023096819" description="Lipoprotein" evidence="1">
    <location>
        <begin position="19"/>
        <end position="132"/>
    </location>
</feature>
<dbReference type="EMBL" id="FOIB01000007">
    <property type="protein sequence ID" value="SEU25653.1"/>
    <property type="molecule type" value="Genomic_DNA"/>
</dbReference>
<gene>
    <name evidence="2" type="ORF">MFU01_49940</name>
    <name evidence="3" type="ORF">SAMN05443572_107137</name>
</gene>
<dbReference type="RefSeq" id="WP_074956890.1">
    <property type="nucleotide sequence ID" value="NZ_BJXR01000036.1"/>
</dbReference>
<name>A0A511T7I9_MYXFU</name>
<dbReference type="PROSITE" id="PS51257">
    <property type="entry name" value="PROKAR_LIPOPROTEIN"/>
    <property type="match status" value="1"/>
</dbReference>
<keyword evidence="4" id="KW-1185">Reference proteome</keyword>
<dbReference type="STRING" id="1334629.MFUL124B02_20105"/>
<reference evidence="3 4" key="1">
    <citation type="submission" date="2016-10" db="EMBL/GenBank/DDBJ databases">
        <authorList>
            <person name="Varghese N."/>
            <person name="Submissions S."/>
        </authorList>
    </citation>
    <scope>NUCLEOTIDE SEQUENCE [LARGE SCALE GENOMIC DNA]</scope>
    <source>
        <strain evidence="3 4">DSM 16525</strain>
    </source>
</reference>
<feature type="signal peptide" evidence="1">
    <location>
        <begin position="1"/>
        <end position="18"/>
    </location>
</feature>
<proteinExistence type="predicted"/>
<comment type="caution">
    <text evidence="2">The sequence shown here is derived from an EMBL/GenBank/DDBJ whole genome shotgun (WGS) entry which is preliminary data.</text>
</comment>
<dbReference type="AlphaFoldDB" id="A0A511T7I9"/>
<keyword evidence="1" id="KW-0732">Signal</keyword>
<organism evidence="2 5">
    <name type="scientific">Myxococcus fulvus</name>
    <dbReference type="NCBI Taxonomy" id="33"/>
    <lineage>
        <taxon>Bacteria</taxon>
        <taxon>Pseudomonadati</taxon>
        <taxon>Myxococcota</taxon>
        <taxon>Myxococcia</taxon>
        <taxon>Myxococcales</taxon>
        <taxon>Cystobacterineae</taxon>
        <taxon>Myxococcaceae</taxon>
        <taxon>Myxococcus</taxon>
    </lineage>
</organism>
<protein>
    <recommendedName>
        <fullName evidence="6">Lipoprotein</fullName>
    </recommendedName>
</protein>
<evidence type="ECO:0008006" key="6">
    <source>
        <dbReference type="Google" id="ProtNLM"/>
    </source>
</evidence>
<reference evidence="2 5" key="2">
    <citation type="submission" date="2019-07" db="EMBL/GenBank/DDBJ databases">
        <title>Whole genome shotgun sequence of Myxococcus fulvus NBRC 100333.</title>
        <authorList>
            <person name="Hosoyama A."/>
            <person name="Uohara A."/>
            <person name="Ohji S."/>
            <person name="Ichikawa N."/>
        </authorList>
    </citation>
    <scope>NUCLEOTIDE SEQUENCE [LARGE SCALE GENOMIC DNA]</scope>
    <source>
        <strain evidence="2 5">NBRC 100333</strain>
    </source>
</reference>